<dbReference type="PROSITE" id="PS51746">
    <property type="entry name" value="PPM_2"/>
    <property type="match status" value="1"/>
</dbReference>
<dbReference type="OrthoDB" id="198002at2157"/>
<feature type="domain" description="PPM-type phosphatase" evidence="1">
    <location>
        <begin position="11"/>
        <end position="244"/>
    </location>
</feature>
<evidence type="ECO:0000313" key="3">
    <source>
        <dbReference type="Proteomes" id="UP000029980"/>
    </source>
</evidence>
<name>A0A097QV12_9EURY</name>
<dbReference type="SUPFAM" id="SSF81606">
    <property type="entry name" value="PP2C-like"/>
    <property type="match status" value="1"/>
</dbReference>
<dbReference type="Gene3D" id="3.60.40.10">
    <property type="entry name" value="PPM-type phosphatase domain"/>
    <property type="match status" value="1"/>
</dbReference>
<reference evidence="2 3" key="1">
    <citation type="journal article" date="2015" name="Int. J. Syst. Evol. Microbiol.">
        <title>Thermococcus eurythermalis sp. nov., a conditional piezophilic hyperthermophilic archaeon with a wide temperature range isolated from an oil-immersed chimney in the Guaymas Basin.</title>
        <authorList>
            <person name="Zhao W."/>
            <person name="Zeng X."/>
            <person name="Xiao X."/>
        </authorList>
    </citation>
    <scope>NUCLEOTIDE SEQUENCE [LARGE SCALE GENOMIC DNA]</scope>
    <source>
        <strain evidence="2 3">A501</strain>
    </source>
</reference>
<protein>
    <submittedName>
        <fullName evidence="2">Serine/threonine protein phosphatase</fullName>
    </submittedName>
</protein>
<sequence length="244" mass="26625">MEFSGAGTDFVYGITHVGGRKHNEDGLLIMKLPDGYLLAVADGLGGHNAGEVASRLALETLAEVFEGEYVEGLEEDLLAILLKKAHEVAHSVVRERARGPLEGMGTTLVSAVVRGRTVIVANTGDSRAYLVSGGKLVARTLDHSPLQELVLMGQVSEEEVMYHPLRNRVSSAIGRHLMVDLYRWEAGPGHILLLSTDGLHDYVSKEEILRTLIPGKTARDLAKTLVERALTVTEDNVTVVVWRW</sequence>
<dbReference type="CDD" id="cd00143">
    <property type="entry name" value="PP2Cc"/>
    <property type="match status" value="1"/>
</dbReference>
<proteinExistence type="predicted"/>
<dbReference type="Proteomes" id="UP000029980">
    <property type="component" value="Chromosome"/>
</dbReference>
<keyword evidence="3" id="KW-1185">Reference proteome</keyword>
<dbReference type="AlphaFoldDB" id="A0A097QV12"/>
<dbReference type="EMBL" id="CP008887">
    <property type="protein sequence ID" value="AIU70315.1"/>
    <property type="molecule type" value="Genomic_DNA"/>
</dbReference>
<dbReference type="InterPro" id="IPR015655">
    <property type="entry name" value="PP2C"/>
</dbReference>
<evidence type="ECO:0000313" key="2">
    <source>
        <dbReference type="EMBL" id="AIU70315.1"/>
    </source>
</evidence>
<dbReference type="SMART" id="SM00331">
    <property type="entry name" value="PP2C_SIG"/>
    <property type="match status" value="1"/>
</dbReference>
<accession>A0A097QV12</accession>
<evidence type="ECO:0000259" key="1">
    <source>
        <dbReference type="PROSITE" id="PS51746"/>
    </source>
</evidence>
<dbReference type="InterPro" id="IPR036457">
    <property type="entry name" value="PPM-type-like_dom_sf"/>
</dbReference>
<dbReference type="KEGG" id="teu:TEU_08215"/>
<dbReference type="STRING" id="1505907.TEU_08215"/>
<dbReference type="PANTHER" id="PTHR47992">
    <property type="entry name" value="PROTEIN PHOSPHATASE"/>
    <property type="match status" value="1"/>
</dbReference>
<dbReference type="GO" id="GO:0004722">
    <property type="term" value="F:protein serine/threonine phosphatase activity"/>
    <property type="evidence" value="ECO:0007669"/>
    <property type="project" value="InterPro"/>
</dbReference>
<dbReference type="SMART" id="SM00332">
    <property type="entry name" value="PP2Cc"/>
    <property type="match status" value="1"/>
</dbReference>
<gene>
    <name evidence="2" type="ORF">TEU_08215</name>
</gene>
<organism evidence="2 3">
    <name type="scientific">Thermococcus eurythermalis</name>
    <dbReference type="NCBI Taxonomy" id="1505907"/>
    <lineage>
        <taxon>Archaea</taxon>
        <taxon>Methanobacteriati</taxon>
        <taxon>Methanobacteriota</taxon>
        <taxon>Thermococci</taxon>
        <taxon>Thermococcales</taxon>
        <taxon>Thermococcaceae</taxon>
        <taxon>Thermococcus</taxon>
    </lineage>
</organism>
<dbReference type="Pfam" id="PF13672">
    <property type="entry name" value="PP2C_2"/>
    <property type="match status" value="1"/>
</dbReference>
<dbReference type="InterPro" id="IPR001932">
    <property type="entry name" value="PPM-type_phosphatase-like_dom"/>
</dbReference>
<dbReference type="HOGENOM" id="CLU_034545_4_2_2"/>